<dbReference type="Proteomes" id="UP000009149">
    <property type="component" value="Chromosome"/>
</dbReference>
<reference evidence="1 2" key="1">
    <citation type="journal article" date="2008" name="Biol. Direct">
        <title>Complete genome sequence of the extremely acidophilic methanotroph isolate V4, Methylacidiphilum infernorum, a representative of the bacterial phylum Verrucomicrobia.</title>
        <authorList>
            <person name="Hou S."/>
            <person name="Makarova K.S."/>
            <person name="Saw J.H."/>
            <person name="Senin P."/>
            <person name="Ly B.V."/>
            <person name="Zhou Z."/>
            <person name="Ren Y."/>
            <person name="Wang J."/>
            <person name="Galperin M.Y."/>
            <person name="Omelchenko M.V."/>
            <person name="Wolf Y.I."/>
            <person name="Yutin N."/>
            <person name="Koonin E.V."/>
            <person name="Stott M.B."/>
            <person name="Mountain B.W."/>
            <person name="Crowe M.A."/>
            <person name="Smirnova A.V."/>
            <person name="Dunfield P.F."/>
            <person name="Feng L."/>
            <person name="Wang L."/>
            <person name="Alam M."/>
        </authorList>
    </citation>
    <scope>NUCLEOTIDE SEQUENCE [LARGE SCALE GENOMIC DNA]</scope>
    <source>
        <strain evidence="2">Isolate V4</strain>
    </source>
</reference>
<dbReference type="InterPro" id="IPR036909">
    <property type="entry name" value="Cyt_c-like_dom_sf"/>
</dbReference>
<name>B3DYK7_METI4</name>
<dbReference type="GO" id="GO:0009055">
    <property type="term" value="F:electron transfer activity"/>
    <property type="evidence" value="ECO:0007669"/>
    <property type="project" value="InterPro"/>
</dbReference>
<dbReference type="HOGENOM" id="CLU_126387_1_1_0"/>
<evidence type="ECO:0000313" key="1">
    <source>
        <dbReference type="EMBL" id="ACD84055.1"/>
    </source>
</evidence>
<evidence type="ECO:0000313" key="2">
    <source>
        <dbReference type="Proteomes" id="UP000009149"/>
    </source>
</evidence>
<sequence>MMRFLCRFILLMVAIDPRFSWSLSKEEELYWLHCSGCHGLKGEGVAGVSPRINETIGYFASTEKARKYIIKLPGVALSPMSDEELADLLNWMVDSFSPQKFPFKKFTKEEIARQRTEPLWEIEKERLSLLKTLPQKEALSRSWKKFRLDSSP</sequence>
<organism evidence="1 2">
    <name type="scientific">Methylacidiphilum infernorum (isolate V4)</name>
    <name type="common">Methylokorus infernorum (strain V4)</name>
    <dbReference type="NCBI Taxonomy" id="481448"/>
    <lineage>
        <taxon>Bacteria</taxon>
        <taxon>Pseudomonadati</taxon>
        <taxon>Verrucomicrobiota</taxon>
        <taxon>Methylacidiphilae</taxon>
        <taxon>Methylacidiphilales</taxon>
        <taxon>Methylacidiphilaceae</taxon>
        <taxon>Methylacidiphilum (ex Ratnadevi et al. 2023)</taxon>
    </lineage>
</organism>
<dbReference type="AlphaFoldDB" id="B3DYK7"/>
<dbReference type="EMBL" id="CP000975">
    <property type="protein sequence ID" value="ACD84055.1"/>
    <property type="molecule type" value="Genomic_DNA"/>
</dbReference>
<dbReference type="STRING" id="481448.Minf_2001"/>
<dbReference type="Gene3D" id="1.10.760.10">
    <property type="entry name" value="Cytochrome c-like domain"/>
    <property type="match status" value="1"/>
</dbReference>
<gene>
    <name evidence="1" type="ordered locus">Minf_2001</name>
</gene>
<dbReference type="KEGG" id="min:Minf_2001"/>
<dbReference type="GO" id="GO:0020037">
    <property type="term" value="F:heme binding"/>
    <property type="evidence" value="ECO:0007669"/>
    <property type="project" value="InterPro"/>
</dbReference>
<accession>B3DYK7</accession>
<dbReference type="eggNOG" id="COG2010">
    <property type="taxonomic scope" value="Bacteria"/>
</dbReference>
<proteinExistence type="predicted"/>
<protein>
    <submittedName>
        <fullName evidence="1">Cytochrome c, class I</fullName>
    </submittedName>
</protein>
<dbReference type="SUPFAM" id="SSF46626">
    <property type="entry name" value="Cytochrome c"/>
    <property type="match status" value="1"/>
</dbReference>